<feature type="region of interest" description="Disordered" evidence="1">
    <location>
        <begin position="865"/>
        <end position="944"/>
    </location>
</feature>
<feature type="compositionally biased region" description="Basic and acidic residues" evidence="1">
    <location>
        <begin position="877"/>
        <end position="889"/>
    </location>
</feature>
<dbReference type="Proteomes" id="UP000244855">
    <property type="component" value="Unassembled WGS sequence"/>
</dbReference>
<feature type="compositionally biased region" description="Polar residues" evidence="1">
    <location>
        <begin position="896"/>
        <end position="906"/>
    </location>
</feature>
<dbReference type="STRING" id="97972.A0A2V1E1K0"/>
<feature type="compositionally biased region" description="Low complexity" evidence="1">
    <location>
        <begin position="171"/>
        <end position="180"/>
    </location>
</feature>
<accession>A0A2V1E1K0</accession>
<feature type="region of interest" description="Disordered" evidence="1">
    <location>
        <begin position="273"/>
        <end position="370"/>
    </location>
</feature>
<feature type="compositionally biased region" description="Low complexity" evidence="1">
    <location>
        <begin position="1151"/>
        <end position="1161"/>
    </location>
</feature>
<feature type="compositionally biased region" description="Low complexity" evidence="1">
    <location>
        <begin position="299"/>
        <end position="310"/>
    </location>
</feature>
<proteinExistence type="predicted"/>
<dbReference type="EMBL" id="KZ805321">
    <property type="protein sequence ID" value="PVI04443.1"/>
    <property type="molecule type" value="Genomic_DNA"/>
</dbReference>
<feature type="compositionally biased region" description="Polar residues" evidence="1">
    <location>
        <begin position="273"/>
        <end position="282"/>
    </location>
</feature>
<protein>
    <submittedName>
        <fullName evidence="2">Uncharacterized protein</fullName>
    </submittedName>
</protein>
<dbReference type="OrthoDB" id="3946750at2759"/>
<evidence type="ECO:0000313" key="2">
    <source>
        <dbReference type="EMBL" id="PVI04443.1"/>
    </source>
</evidence>
<feature type="region of interest" description="Disordered" evidence="1">
    <location>
        <begin position="448"/>
        <end position="488"/>
    </location>
</feature>
<organism evidence="2 3">
    <name type="scientific">Periconia macrospinosa</name>
    <dbReference type="NCBI Taxonomy" id="97972"/>
    <lineage>
        <taxon>Eukaryota</taxon>
        <taxon>Fungi</taxon>
        <taxon>Dikarya</taxon>
        <taxon>Ascomycota</taxon>
        <taxon>Pezizomycotina</taxon>
        <taxon>Dothideomycetes</taxon>
        <taxon>Pleosporomycetidae</taxon>
        <taxon>Pleosporales</taxon>
        <taxon>Massarineae</taxon>
        <taxon>Periconiaceae</taxon>
        <taxon>Periconia</taxon>
    </lineage>
</organism>
<feature type="compositionally biased region" description="Basic and acidic residues" evidence="1">
    <location>
        <begin position="125"/>
        <end position="140"/>
    </location>
</feature>
<name>A0A2V1E1K0_9PLEO</name>
<gene>
    <name evidence="2" type="ORF">DM02DRAFT_177292</name>
</gene>
<evidence type="ECO:0000313" key="3">
    <source>
        <dbReference type="Proteomes" id="UP000244855"/>
    </source>
</evidence>
<sequence length="1233" mass="137054">MTWWRRDSSLWIRTPIHRYLRRTLSDNETALRTRCFSKSQPQGMKSDEDDVNYSSRLSEDDRIRMRHYKRWQRRVEADPYKALFGASENWLNGKGDKDWQWLSSYSPLWTIRDMGVGENTDMNGSDEKSSSDQKKYKDSETTPESKPNGTYPKKVNITSDNNRSVDALKVDSSSYGVDSPSDSRRVRLHMQSPVNKSFEDKTLYESEVEGGRTTIVPPQASNKHEQHNATSPKHFEATGNDESTRKTSFIDDFLANNWSQTVAPTSLDSKSRVLQTSLQQRESPGFVQRPRIRRHTAFSVVDVSSKSPPSTGSANRKEIPISDSVSEVSPPSKASVATGEAPATTPTTQNSDNSTRLAKPCISKDDSNLDKPRATRDIHRLLPKDDIDFLTADSIRASMGRVKNSRNDGTQSKQKLEERYKEALQNHQIDPLLEWKVLNDQHVRRMQRELTQSVEKQGPPQQGPPKVAATSAKNEKIPTEPRNSQKVVATHPQAPVLETGLDYMMSWLNAGGGFIAHHFFQDPVDVLADQKRLEQGMSTDPFFQGVINGIEKSRRATFQVKIDLVQDMPAFRPLVDRLTNNEGRVVNAAKVIRGILIAPRDIQAKNGDGRVRRLKRDLLATEEEFKSACKAVNDLNTTQSVSGALARRLRVATDALQKTAKLTRVMIFGLQSRLESLEELPPSLRSRYLAHQLLALQDTQLALMRVVLHLMQRYGVDPTVKIENLDKVHGITTDAQTTTAGDISVVETEEEAKKREMKAAADAKLSDEIKTLKTAMQGLSDDGYNRAPKPITRNQFDKPSPLANSLFRPFRSQLDDLGKDTKAETKTAAELRKKKGDRDLVNEIKSIYEDLFGPITIYHRQVSDVGQDPVSASSKPKGNEEAKTIEHAAKAPSKPSKLSFTSQKPPSIQLLKEDEVSPTISPPHQPSTTAVKEPVPESKTTKPIFNPDLASIELVGASPAPIPSNAFPPIEEVQSSPPKETTPTTATHHHHTPIYRIFIYDPTTNEIIIAPSPTPQSTSSTPDLAPPLPLHTALSALTHPSKFLPHLPKPEYYDIITARPNLLVLRSTPHAPLPTEETICIPAGGGLHTPSTDPPNPDINASASPSPTETSTEWIPGINPIDGTTRLSPTGFVGTSSLELEQEFEERRRAAGAQQKHQQQQLRKDEAAGPRARAMAQFERAKQDWERRNAKETKKAKRVGFGGVVRTAIIAGAWCYVVGVGAELSRDVNQSIV</sequence>
<keyword evidence="3" id="KW-1185">Reference proteome</keyword>
<dbReference type="AlphaFoldDB" id="A0A2V1E1K0"/>
<feature type="region of interest" description="Disordered" evidence="1">
    <location>
        <begin position="1143"/>
        <end position="1170"/>
    </location>
</feature>
<feature type="region of interest" description="Disordered" evidence="1">
    <location>
        <begin position="1085"/>
        <end position="1118"/>
    </location>
</feature>
<evidence type="ECO:0000256" key="1">
    <source>
        <dbReference type="SAM" id="MobiDB-lite"/>
    </source>
</evidence>
<feature type="region of interest" description="Disordered" evidence="1">
    <location>
        <begin position="213"/>
        <end position="243"/>
    </location>
</feature>
<feature type="compositionally biased region" description="Low complexity" evidence="1">
    <location>
        <begin position="1101"/>
        <end position="1113"/>
    </location>
</feature>
<reference evidence="2 3" key="1">
    <citation type="journal article" date="2018" name="Sci. Rep.">
        <title>Comparative genomics provides insights into the lifestyle and reveals functional heterogeneity of dark septate endophytic fungi.</title>
        <authorList>
            <person name="Knapp D.G."/>
            <person name="Nemeth J.B."/>
            <person name="Barry K."/>
            <person name="Hainaut M."/>
            <person name="Henrissat B."/>
            <person name="Johnson J."/>
            <person name="Kuo A."/>
            <person name="Lim J.H.P."/>
            <person name="Lipzen A."/>
            <person name="Nolan M."/>
            <person name="Ohm R.A."/>
            <person name="Tamas L."/>
            <person name="Grigoriev I.V."/>
            <person name="Spatafora J.W."/>
            <person name="Nagy L.G."/>
            <person name="Kovacs G.M."/>
        </authorList>
    </citation>
    <scope>NUCLEOTIDE SEQUENCE [LARGE SCALE GENOMIC DNA]</scope>
    <source>
        <strain evidence="2 3">DSE2036</strain>
    </source>
</reference>
<feature type="region of interest" description="Disordered" evidence="1">
    <location>
        <begin position="116"/>
        <end position="193"/>
    </location>
</feature>